<dbReference type="GO" id="GO:0030973">
    <property type="term" value="F:molybdate ion binding"/>
    <property type="evidence" value="ECO:0007669"/>
    <property type="project" value="UniProtKB-ARBA"/>
</dbReference>
<evidence type="ECO:0000256" key="6">
    <source>
        <dbReference type="PIRSR" id="PIRSR004846-1"/>
    </source>
</evidence>
<gene>
    <name evidence="7" type="primary">modA</name>
    <name evidence="7" type="ORF">OCA8868_01274</name>
</gene>
<dbReference type="Gene3D" id="3.40.190.10">
    <property type="entry name" value="Periplasmic binding protein-like II"/>
    <property type="match status" value="2"/>
</dbReference>
<dbReference type="InterPro" id="IPR005950">
    <property type="entry name" value="ModA"/>
</dbReference>
<dbReference type="FunFam" id="3.40.190.10:FF:000035">
    <property type="entry name" value="Molybdate ABC transporter substrate-binding protein"/>
    <property type="match status" value="1"/>
</dbReference>
<feature type="binding site" evidence="6">
    <location>
        <position position="179"/>
    </location>
    <ligand>
        <name>molybdate</name>
        <dbReference type="ChEBI" id="CHEBI:36264"/>
    </ligand>
</feature>
<dbReference type="PANTHER" id="PTHR30632">
    <property type="entry name" value="MOLYBDATE-BINDING PERIPLASMIC PROTEIN"/>
    <property type="match status" value="1"/>
</dbReference>
<dbReference type="GO" id="GO:0046872">
    <property type="term" value="F:metal ion binding"/>
    <property type="evidence" value="ECO:0007669"/>
    <property type="project" value="UniProtKB-KW"/>
</dbReference>
<dbReference type="GO" id="GO:0015689">
    <property type="term" value="P:molybdate ion transport"/>
    <property type="evidence" value="ECO:0007669"/>
    <property type="project" value="InterPro"/>
</dbReference>
<dbReference type="Proteomes" id="UP000203464">
    <property type="component" value="Unassembled WGS sequence"/>
</dbReference>
<keyword evidence="8" id="KW-1185">Reference proteome</keyword>
<keyword evidence="3 6" id="KW-0479">Metal-binding</keyword>
<protein>
    <submittedName>
        <fullName evidence="7">Molybdate-binding periplasmic protein</fullName>
    </submittedName>
</protein>
<dbReference type="NCBIfam" id="TIGR01256">
    <property type="entry name" value="modA"/>
    <property type="match status" value="1"/>
</dbReference>
<evidence type="ECO:0000256" key="5">
    <source>
        <dbReference type="ARBA" id="ARBA00062515"/>
    </source>
</evidence>
<feature type="binding site" evidence="6">
    <location>
        <position position="197"/>
    </location>
    <ligand>
        <name>molybdate</name>
        <dbReference type="ChEBI" id="CHEBI:36264"/>
    </ligand>
</feature>
<accession>A0A238K2G7</accession>
<organism evidence="7 8">
    <name type="scientific">Octadecabacter ascidiaceicola</name>
    <dbReference type="NCBI Taxonomy" id="1655543"/>
    <lineage>
        <taxon>Bacteria</taxon>
        <taxon>Pseudomonadati</taxon>
        <taxon>Pseudomonadota</taxon>
        <taxon>Alphaproteobacteria</taxon>
        <taxon>Rhodobacterales</taxon>
        <taxon>Roseobacteraceae</taxon>
        <taxon>Octadecabacter</taxon>
    </lineage>
</organism>
<proteinExistence type="inferred from homology"/>
<dbReference type="GO" id="GO:1901359">
    <property type="term" value="F:tungstate binding"/>
    <property type="evidence" value="ECO:0007669"/>
    <property type="project" value="UniProtKB-ARBA"/>
</dbReference>
<evidence type="ECO:0000313" key="8">
    <source>
        <dbReference type="Proteomes" id="UP000203464"/>
    </source>
</evidence>
<dbReference type="PANTHER" id="PTHR30632:SF0">
    <property type="entry name" value="SULFATE-BINDING PROTEIN"/>
    <property type="match status" value="1"/>
</dbReference>
<name>A0A238K2G7_9RHOB</name>
<keyword evidence="4" id="KW-0732">Signal</keyword>
<comment type="subunit">
    <text evidence="5">The complex is composed of two ATP-binding proteins (ModC), two transmembrane proteins (ModB) and a solute-binding protein (ModA).</text>
</comment>
<comment type="similarity">
    <text evidence="1">Belongs to the bacterial solute-binding protein ModA family.</text>
</comment>
<reference evidence="8" key="1">
    <citation type="submission" date="2017-05" db="EMBL/GenBank/DDBJ databases">
        <authorList>
            <person name="Rodrigo-Torres L."/>
            <person name="Arahal R. D."/>
            <person name="Lucena T."/>
        </authorList>
    </citation>
    <scope>NUCLEOTIDE SEQUENCE [LARGE SCALE GENOMIC DNA]</scope>
    <source>
        <strain evidence="8">CECT 8868</strain>
    </source>
</reference>
<keyword evidence="2 6" id="KW-0500">Molybdenum</keyword>
<evidence type="ECO:0000313" key="7">
    <source>
        <dbReference type="EMBL" id="SMX37101.1"/>
    </source>
</evidence>
<dbReference type="SUPFAM" id="SSF53850">
    <property type="entry name" value="Periplasmic binding protein-like II"/>
    <property type="match status" value="1"/>
</dbReference>
<evidence type="ECO:0000256" key="3">
    <source>
        <dbReference type="ARBA" id="ARBA00022723"/>
    </source>
</evidence>
<evidence type="ECO:0000256" key="4">
    <source>
        <dbReference type="ARBA" id="ARBA00022729"/>
    </source>
</evidence>
<feature type="binding site" evidence="6">
    <location>
        <position position="46"/>
    </location>
    <ligand>
        <name>molybdate</name>
        <dbReference type="ChEBI" id="CHEBI:36264"/>
    </ligand>
</feature>
<dbReference type="PIRSF" id="PIRSF004846">
    <property type="entry name" value="ModA"/>
    <property type="match status" value="1"/>
</dbReference>
<dbReference type="OrthoDB" id="9785015at2"/>
<evidence type="ECO:0000256" key="2">
    <source>
        <dbReference type="ARBA" id="ARBA00022505"/>
    </source>
</evidence>
<sequence length="260" mass="27786">MLNHITNLLQRFEGITARSLMMCAAIWAFSAQNVRAETITVFAASSLRDALHDIAGDYESVTGTTVVLVFAASSAVARQVAQGAPADAVLLADKDWADWLLAEGAVSSVSPFSTNRLVVVGREGSAISDVSDLIANLGNERIAMAQVEAVPAGRYGKAALITLGVWRSLEHQVVQAGNVRAALRFVERGDARFGIGYASDLVALTDLSELYSFPPDTHPEIIYSGAQVTPTGADFMSYIQSVEAQNTLAHWGFEALEVQQ</sequence>
<dbReference type="EMBL" id="FXYD01000002">
    <property type="protein sequence ID" value="SMX37101.1"/>
    <property type="molecule type" value="Genomic_DNA"/>
</dbReference>
<feature type="binding site" evidence="6">
    <location>
        <position position="152"/>
    </location>
    <ligand>
        <name>molybdate</name>
        <dbReference type="ChEBI" id="CHEBI:36264"/>
    </ligand>
</feature>
<dbReference type="Pfam" id="PF13531">
    <property type="entry name" value="SBP_bac_11"/>
    <property type="match status" value="1"/>
</dbReference>
<evidence type="ECO:0000256" key="1">
    <source>
        <dbReference type="ARBA" id="ARBA00009175"/>
    </source>
</evidence>
<dbReference type="InterPro" id="IPR050682">
    <property type="entry name" value="ModA/WtpA"/>
</dbReference>
<dbReference type="AlphaFoldDB" id="A0A238K2G7"/>
<feature type="binding site" evidence="6">
    <location>
        <position position="73"/>
    </location>
    <ligand>
        <name>molybdate</name>
        <dbReference type="ChEBI" id="CHEBI:36264"/>
    </ligand>
</feature>